<keyword evidence="1" id="KW-1133">Transmembrane helix</keyword>
<evidence type="ECO:0000313" key="2">
    <source>
        <dbReference type="EMBL" id="DAD73904.1"/>
    </source>
</evidence>
<dbReference type="EMBL" id="BK014748">
    <property type="protein sequence ID" value="DAD73904.1"/>
    <property type="molecule type" value="Genomic_DNA"/>
</dbReference>
<protein>
    <submittedName>
        <fullName evidence="2">Chitin synthase regulator</fullName>
    </submittedName>
</protein>
<sequence length="33" mass="3986">MPSLWFCWVVYVFIFFALVCLLLFGRFCASCRF</sequence>
<accession>A0A8S5LVG5</accession>
<proteinExistence type="predicted"/>
<name>A0A8S5LVG5_9CAUD</name>
<feature type="transmembrane region" description="Helical" evidence="1">
    <location>
        <begin position="6"/>
        <end position="29"/>
    </location>
</feature>
<evidence type="ECO:0000256" key="1">
    <source>
        <dbReference type="SAM" id="Phobius"/>
    </source>
</evidence>
<organism evidence="2">
    <name type="scientific">Siphoviridae sp. ctFn287</name>
    <dbReference type="NCBI Taxonomy" id="2826215"/>
    <lineage>
        <taxon>Viruses</taxon>
        <taxon>Duplodnaviria</taxon>
        <taxon>Heunggongvirae</taxon>
        <taxon>Uroviricota</taxon>
        <taxon>Caudoviricetes</taxon>
    </lineage>
</organism>
<keyword evidence="1" id="KW-0812">Transmembrane</keyword>
<reference evidence="2" key="1">
    <citation type="journal article" date="2021" name="Proc. Natl. Acad. Sci. U.S.A.">
        <title>A Catalog of Tens of Thousands of Viruses from Human Metagenomes Reveals Hidden Associations with Chronic Diseases.</title>
        <authorList>
            <person name="Tisza M.J."/>
            <person name="Buck C.B."/>
        </authorList>
    </citation>
    <scope>NUCLEOTIDE SEQUENCE</scope>
    <source>
        <strain evidence="2">CtFn287</strain>
    </source>
</reference>
<keyword evidence="1" id="KW-0472">Membrane</keyword>